<dbReference type="InterPro" id="IPR000994">
    <property type="entry name" value="Pept_M24"/>
</dbReference>
<keyword evidence="3" id="KW-0645">Protease</keyword>
<dbReference type="InterPro" id="IPR050659">
    <property type="entry name" value="Peptidase_M24B"/>
</dbReference>
<feature type="domain" description="Creatinase N-terminal" evidence="2">
    <location>
        <begin position="6"/>
        <end position="159"/>
    </location>
</feature>
<dbReference type="Gene3D" id="3.40.350.10">
    <property type="entry name" value="Creatinase/prolidase N-terminal domain"/>
    <property type="match status" value="1"/>
</dbReference>
<comment type="caution">
    <text evidence="3">The sequence shown here is derived from an EMBL/GenBank/DDBJ whole genome shotgun (WGS) entry which is preliminary data.</text>
</comment>
<gene>
    <name evidence="3" type="ORF">ENQ20_18290</name>
</gene>
<keyword evidence="3" id="KW-0031">Aminopeptidase</keyword>
<proteinExistence type="predicted"/>
<reference evidence="3" key="1">
    <citation type="journal article" date="2020" name="mSystems">
        <title>Genome- and Community-Level Interaction Insights into Carbon Utilization and Element Cycling Functions of Hydrothermarchaeota in Hydrothermal Sediment.</title>
        <authorList>
            <person name="Zhou Z."/>
            <person name="Liu Y."/>
            <person name="Xu W."/>
            <person name="Pan J."/>
            <person name="Luo Z.H."/>
            <person name="Li M."/>
        </authorList>
    </citation>
    <scope>NUCLEOTIDE SEQUENCE [LARGE SCALE GENOMIC DNA]</scope>
    <source>
        <strain evidence="3">SpSt-289</strain>
    </source>
</reference>
<dbReference type="GO" id="GO:0004177">
    <property type="term" value="F:aminopeptidase activity"/>
    <property type="evidence" value="ECO:0007669"/>
    <property type="project" value="UniProtKB-KW"/>
</dbReference>
<dbReference type="CDD" id="cd01066">
    <property type="entry name" value="APP_MetAP"/>
    <property type="match status" value="1"/>
</dbReference>
<evidence type="ECO:0000259" key="1">
    <source>
        <dbReference type="Pfam" id="PF00557"/>
    </source>
</evidence>
<organism evidence="3">
    <name type="scientific">Caldilinea aerophila</name>
    <dbReference type="NCBI Taxonomy" id="133453"/>
    <lineage>
        <taxon>Bacteria</taxon>
        <taxon>Bacillati</taxon>
        <taxon>Chloroflexota</taxon>
        <taxon>Caldilineae</taxon>
        <taxon>Caldilineales</taxon>
        <taxon>Caldilineaceae</taxon>
        <taxon>Caldilinea</taxon>
    </lineage>
</organism>
<dbReference type="PANTHER" id="PTHR46112">
    <property type="entry name" value="AMINOPEPTIDASE"/>
    <property type="match status" value="1"/>
</dbReference>
<dbReference type="SUPFAM" id="SSF53092">
    <property type="entry name" value="Creatinase/prolidase N-terminal domain"/>
    <property type="match status" value="1"/>
</dbReference>
<evidence type="ECO:0000313" key="3">
    <source>
        <dbReference type="EMBL" id="HDX33410.1"/>
    </source>
</evidence>
<dbReference type="InterPro" id="IPR029149">
    <property type="entry name" value="Creatin/AminoP/Spt16_N"/>
</dbReference>
<dbReference type="Pfam" id="PF00557">
    <property type="entry name" value="Peptidase_M24"/>
    <property type="match status" value="1"/>
</dbReference>
<dbReference type="Gene3D" id="3.90.230.10">
    <property type="entry name" value="Creatinase/methionine aminopeptidase superfamily"/>
    <property type="match status" value="1"/>
</dbReference>
<dbReference type="Pfam" id="PF01321">
    <property type="entry name" value="Creatinase_N"/>
    <property type="match status" value="1"/>
</dbReference>
<dbReference type="InterPro" id="IPR036005">
    <property type="entry name" value="Creatinase/aminopeptidase-like"/>
</dbReference>
<dbReference type="EMBL" id="DSMG01000191">
    <property type="protein sequence ID" value="HDX33410.1"/>
    <property type="molecule type" value="Genomic_DNA"/>
</dbReference>
<dbReference type="AlphaFoldDB" id="A0A7C1JZV3"/>
<sequence>MHEQQRQRARELLHAKEIDAALFASAASVTWLTGFAPPIQTGPNPFAAAPPLVWWDGERFTLIVVDGLAGGAASFATEADGAVLSYQGYTVSTPLDSAAHLHTALRSLWKGQSGDRIFRRIGLESWAIPAAVRDALSDSPFSAAECVAIDGWLAPLRMVKTPEELQKLRENFRLTDIGHAAAREAVIAGAREIDVWLAARQAVESAAGCRVPMGNDCVVGYRTENIGGWPLDHVLRPGDSIIVDLSTIRYGYWSDSCATYFVGSPTLRQEAIYQVVSDALALGASLLRPGAIAGEIDRQLRRFIADAGYPVYPHHSGHGVGVTGHEAPRIVPYSREVLEPGMVVLLEPGIYFPGEIGVRLEDAFLITEEGACQLTMHDKTTTKTTPKDKKGVHHA</sequence>
<evidence type="ECO:0000259" key="2">
    <source>
        <dbReference type="Pfam" id="PF01321"/>
    </source>
</evidence>
<dbReference type="PANTHER" id="PTHR46112:SF2">
    <property type="entry name" value="XAA-PRO AMINOPEPTIDASE P-RELATED"/>
    <property type="match status" value="1"/>
</dbReference>
<protein>
    <submittedName>
        <fullName evidence="3">Aminopeptidase P family protein</fullName>
    </submittedName>
</protein>
<feature type="domain" description="Peptidase M24" evidence="1">
    <location>
        <begin position="167"/>
        <end position="368"/>
    </location>
</feature>
<dbReference type="InterPro" id="IPR000587">
    <property type="entry name" value="Creatinase_N"/>
</dbReference>
<dbReference type="SUPFAM" id="SSF55920">
    <property type="entry name" value="Creatinase/aminopeptidase"/>
    <property type="match status" value="1"/>
</dbReference>
<keyword evidence="3" id="KW-0378">Hydrolase</keyword>
<accession>A0A7C1JZV3</accession>
<name>A0A7C1JZV3_9CHLR</name>